<dbReference type="Proteomes" id="UP000242525">
    <property type="component" value="Unassembled WGS sequence"/>
</dbReference>
<evidence type="ECO:0000256" key="10">
    <source>
        <dbReference type="ARBA" id="ARBA00023180"/>
    </source>
</evidence>
<dbReference type="Pfam" id="PF01663">
    <property type="entry name" value="Phosphodiest"/>
    <property type="match status" value="1"/>
</dbReference>
<evidence type="ECO:0000256" key="7">
    <source>
        <dbReference type="ARBA" id="ARBA00022824"/>
    </source>
</evidence>
<name>A0A0J9XDE3_GEOCN</name>
<dbReference type="Gene3D" id="3.40.720.10">
    <property type="entry name" value="Alkaline Phosphatase, subunit A"/>
    <property type="match status" value="1"/>
</dbReference>
<keyword evidence="13" id="KW-1185">Reference proteome</keyword>
<evidence type="ECO:0000256" key="6">
    <source>
        <dbReference type="ARBA" id="ARBA00022692"/>
    </source>
</evidence>
<keyword evidence="4" id="KW-0337">GPI-anchor biosynthesis</keyword>
<gene>
    <name evidence="12" type="ORF">BN980_GECA11s00263g</name>
</gene>
<dbReference type="OrthoDB" id="272139at2759"/>
<feature type="transmembrane region" description="Helical" evidence="11">
    <location>
        <begin position="869"/>
        <end position="887"/>
    </location>
</feature>
<comment type="similarity">
    <text evidence="3">Belongs to the PIGG/PIGN/PIGO family. PIGO subfamily.</text>
</comment>
<proteinExistence type="inferred from homology"/>
<keyword evidence="8 11" id="KW-1133">Transmembrane helix</keyword>
<evidence type="ECO:0000256" key="3">
    <source>
        <dbReference type="ARBA" id="ARBA00008695"/>
    </source>
</evidence>
<dbReference type="GO" id="GO:0006506">
    <property type="term" value="P:GPI anchor biosynthetic process"/>
    <property type="evidence" value="ECO:0007669"/>
    <property type="project" value="UniProtKB-UniPathway"/>
</dbReference>
<evidence type="ECO:0000256" key="4">
    <source>
        <dbReference type="ARBA" id="ARBA00022502"/>
    </source>
</evidence>
<dbReference type="AlphaFoldDB" id="A0A0J9XDE3"/>
<evidence type="ECO:0000256" key="11">
    <source>
        <dbReference type="SAM" id="Phobius"/>
    </source>
</evidence>
<evidence type="ECO:0000256" key="8">
    <source>
        <dbReference type="ARBA" id="ARBA00022989"/>
    </source>
</evidence>
<evidence type="ECO:0000256" key="1">
    <source>
        <dbReference type="ARBA" id="ARBA00004477"/>
    </source>
</evidence>
<keyword evidence="5" id="KW-0808">Transferase</keyword>
<keyword evidence="7" id="KW-0256">Endoplasmic reticulum</keyword>
<keyword evidence="10" id="KW-0325">Glycoprotein</keyword>
<feature type="transmembrane region" description="Helical" evidence="11">
    <location>
        <begin position="524"/>
        <end position="546"/>
    </location>
</feature>
<evidence type="ECO:0000256" key="2">
    <source>
        <dbReference type="ARBA" id="ARBA00004687"/>
    </source>
</evidence>
<dbReference type="STRING" id="1173061.A0A0J9XDE3"/>
<evidence type="ECO:0000256" key="9">
    <source>
        <dbReference type="ARBA" id="ARBA00023136"/>
    </source>
</evidence>
<feature type="transmembrane region" description="Helical" evidence="11">
    <location>
        <begin position="626"/>
        <end position="642"/>
    </location>
</feature>
<comment type="subcellular location">
    <subcellularLocation>
        <location evidence="1">Endoplasmic reticulum membrane</location>
        <topology evidence="1">Multi-pass membrane protein</topology>
    </subcellularLocation>
</comment>
<dbReference type="UniPathway" id="UPA00196"/>
<feature type="transmembrane region" description="Helical" evidence="11">
    <location>
        <begin position="962"/>
        <end position="982"/>
    </location>
</feature>
<keyword evidence="9 11" id="KW-0472">Membrane</keyword>
<protein>
    <submittedName>
        <fullName evidence="12">Similar to Saccharomyces cerevisiae YLL031C GPI13 ER membrane localized phosphoryltransferase that adds phosphoethanolamine onto the third mannose residue of the GPI anchor</fullName>
    </submittedName>
</protein>
<feature type="transmembrane region" description="Helical" evidence="11">
    <location>
        <begin position="919"/>
        <end position="942"/>
    </location>
</feature>
<reference evidence="12" key="1">
    <citation type="submission" date="2014-03" db="EMBL/GenBank/DDBJ databases">
        <authorList>
            <person name="Casaregola S."/>
        </authorList>
    </citation>
    <scope>NUCLEOTIDE SEQUENCE [LARGE SCALE GENOMIC DNA]</scope>
    <source>
        <strain evidence="12">CLIB 918</strain>
    </source>
</reference>
<dbReference type="CDD" id="cd16023">
    <property type="entry name" value="GPI_EPT_3"/>
    <property type="match status" value="1"/>
</dbReference>
<accession>A0A0J9XDE3</accession>
<evidence type="ECO:0000256" key="5">
    <source>
        <dbReference type="ARBA" id="ARBA00022679"/>
    </source>
</evidence>
<evidence type="ECO:0000313" key="12">
    <source>
        <dbReference type="EMBL" id="CDO55378.1"/>
    </source>
</evidence>
<dbReference type="PANTHER" id="PTHR23071">
    <property type="entry name" value="PHOSPHATIDYLINOSITOL GLYCAN"/>
    <property type="match status" value="1"/>
</dbReference>
<feature type="transmembrane region" description="Helical" evidence="11">
    <location>
        <begin position="654"/>
        <end position="674"/>
    </location>
</feature>
<organism evidence="12 13">
    <name type="scientific">Geotrichum candidum</name>
    <name type="common">Oospora lactis</name>
    <name type="synonym">Dipodascus geotrichum</name>
    <dbReference type="NCBI Taxonomy" id="1173061"/>
    <lineage>
        <taxon>Eukaryota</taxon>
        <taxon>Fungi</taxon>
        <taxon>Dikarya</taxon>
        <taxon>Ascomycota</taxon>
        <taxon>Saccharomycotina</taxon>
        <taxon>Dipodascomycetes</taxon>
        <taxon>Dipodascales</taxon>
        <taxon>Dipodascaceae</taxon>
        <taxon>Geotrichum</taxon>
    </lineage>
</organism>
<feature type="transmembrane region" description="Helical" evidence="11">
    <location>
        <begin position="730"/>
        <end position="751"/>
    </location>
</feature>
<feature type="transmembrane region" description="Helical" evidence="11">
    <location>
        <begin position="487"/>
        <end position="512"/>
    </location>
</feature>
<dbReference type="EMBL" id="CCBN010000011">
    <property type="protein sequence ID" value="CDO55378.1"/>
    <property type="molecule type" value="Genomic_DNA"/>
</dbReference>
<sequence length="1029" mass="114268">MSDSTGQQLTPDQIKAQQALASLTPAQREKMTLNHRVKVKTQALKLKNVWVQVSVILAWFITLQFIALLFFKKGFLLSRPVLSNHSECAILPFDSNEFDLLSNDNLEKDSCWTQKSFDRAVIVVIDALRFDFVMPSDPSVDNADLNYLHSFPFLYEHSQQNPQNSLLLKFIADPPTTTLQRLKGLTTGSLPTFIDAGSNFAGTEIDEDNWIGQLSKLNKSISFIGDDTWMALFAPSFNSKLTHPYESLNVKDLHTVDNGVIEHIFPIIENTDETDEEWDVTIGHLLGVDHAGHRYGPNHPEMKKKLEQMNTFIQDVVNSIEDDTLLIVMGDHGMDSKGDHGGESLQEVESTLWMYSKNPFFGRLEESFYNTTAYGENHRSVNQIDLVSTISLLLGLPVPFNNLGFPVIEAFLGPESDDLQSVAKADFLTAAQIHKYTSTFGGMLASDAAAEKLWEEVQQYAKEGKWNLLVEASTEYQKYVLEECHVLWVNFDMVSMVIGIILLAFSAVIIYVYARVLPVELDSIYSLLLKTVSSGASTFGLVFWVTSRVIRFPFESPAYSLGLGIAVGIIVGYFGVVATVLFTSNKIFHLLFAPKDKWSVIAFAFTILHVLTFSSNSFVNWEDGTLTFLVTTMGFIFLIYSLQNLTDDRSKVMAAYFSLLIMGFSRLSALIRVCREEQGATCVTTFYEDGTSTASFNHLLILGFVSLILPSTISSFYTNTANFNGSASVWISYGLRITMFMTTTFWGMDIAENKGWIALGPALTALKEVKVLIARILFGVTLFAANYAWYRGALCVKIEFFNDGNNSGKKVQARILGYSNIYGSTLFLVLINFFGVCLIASKPLAGVSLSLLLVQILALLEILDLNNLYVSPIGPIALGLLGASHFFTTGHQATVPSIQWDAGFIPAESIVFPLTHAFILFNTFGSQILVALAVPLVALWKISPSKEPSSLLTITNRASCTLILYQTVVTLSSMIFAMHFRRHLMIWKIFAPRFMLAALSLGVTDIAVFLGVAVFAGKAVSYINQVFNT</sequence>
<comment type="caution">
    <text evidence="12">The sequence shown here is derived from an EMBL/GenBank/DDBJ whole genome shotgun (WGS) entry which is preliminary data.</text>
</comment>
<feature type="transmembrane region" description="Helical" evidence="11">
    <location>
        <begin position="821"/>
        <end position="839"/>
    </location>
</feature>
<dbReference type="InterPro" id="IPR037675">
    <property type="entry name" value="PIG-O_N"/>
</dbReference>
<dbReference type="SUPFAM" id="SSF53649">
    <property type="entry name" value="Alkaline phosphatase-like"/>
    <property type="match status" value="1"/>
</dbReference>
<feature type="transmembrane region" description="Helical" evidence="11">
    <location>
        <begin position="558"/>
        <end position="578"/>
    </location>
</feature>
<dbReference type="GO" id="GO:0051377">
    <property type="term" value="F:mannose-ethanolamine phosphotransferase activity"/>
    <property type="evidence" value="ECO:0007669"/>
    <property type="project" value="InterPro"/>
</dbReference>
<keyword evidence="6 11" id="KW-0812">Transmembrane</keyword>
<dbReference type="PANTHER" id="PTHR23071:SF1">
    <property type="entry name" value="GPI ETHANOLAMINE PHOSPHATE TRANSFERASE 3"/>
    <property type="match status" value="1"/>
</dbReference>
<feature type="transmembrane region" description="Helical" evidence="11">
    <location>
        <begin position="844"/>
        <end position="863"/>
    </location>
</feature>
<comment type="pathway">
    <text evidence="2">Glycolipid biosynthesis; glycosylphosphatidylinositol-anchor biosynthesis.</text>
</comment>
<feature type="transmembrane region" description="Helical" evidence="11">
    <location>
        <begin position="695"/>
        <end position="718"/>
    </location>
</feature>
<dbReference type="GO" id="GO:0005789">
    <property type="term" value="C:endoplasmic reticulum membrane"/>
    <property type="evidence" value="ECO:0007669"/>
    <property type="project" value="UniProtKB-SubCell"/>
</dbReference>
<feature type="transmembrane region" description="Helical" evidence="11">
    <location>
        <begin position="994"/>
        <end position="1016"/>
    </location>
</feature>
<dbReference type="InterPro" id="IPR002591">
    <property type="entry name" value="Phosphodiest/P_Trfase"/>
</dbReference>
<dbReference type="InterPro" id="IPR017850">
    <property type="entry name" value="Alkaline_phosphatase_core_sf"/>
</dbReference>
<feature type="transmembrane region" description="Helical" evidence="11">
    <location>
        <begin position="598"/>
        <end position="619"/>
    </location>
</feature>
<dbReference type="InterPro" id="IPR039524">
    <property type="entry name" value="PIGO/GPI13"/>
</dbReference>
<feature type="transmembrane region" description="Helical" evidence="11">
    <location>
        <begin position="772"/>
        <end position="790"/>
    </location>
</feature>
<feature type="transmembrane region" description="Helical" evidence="11">
    <location>
        <begin position="49"/>
        <end position="71"/>
    </location>
</feature>
<evidence type="ECO:0000313" key="13">
    <source>
        <dbReference type="Proteomes" id="UP000242525"/>
    </source>
</evidence>